<dbReference type="Pfam" id="PF16093">
    <property type="entry name" value="PAC4"/>
    <property type="match status" value="1"/>
</dbReference>
<reference evidence="1 2" key="1">
    <citation type="journal article" date="2018" name="PLoS Pathog.">
        <title>Evolution of structural diversity of trichothecenes, a family of toxins produced by plant pathogenic and entomopathogenic fungi.</title>
        <authorList>
            <person name="Proctor R.H."/>
            <person name="McCormick S.P."/>
            <person name="Kim H.S."/>
            <person name="Cardoza R.E."/>
            <person name="Stanley A.M."/>
            <person name="Lindo L."/>
            <person name="Kelly A."/>
            <person name="Brown D.W."/>
            <person name="Lee T."/>
            <person name="Vaughan M.M."/>
            <person name="Alexander N.J."/>
            <person name="Busman M."/>
            <person name="Gutierrez S."/>
        </authorList>
    </citation>
    <scope>NUCLEOTIDE SEQUENCE [LARGE SCALE GENOMIC DNA]</scope>
    <source>
        <strain evidence="1 2">IBT 40837</strain>
    </source>
</reference>
<protein>
    <recommendedName>
        <fullName evidence="3">20s proteasome chaperone domain-containing</fullName>
    </recommendedName>
</protein>
<sequence length="144" mass="15536">MATDSNGVVQVSVPLPRSLDTRIFIRLTTQAKAILLSLTTASQEELSAPRPMGSFVYALPDRFNDQQAITTTLFSAESSLEFTTRVAKLVARRTKLPVYVTNSISLEGMGMGGTAEEELEAFKTVAEAILSSLPKTELPSNEGP</sequence>
<dbReference type="EMBL" id="PXOA01000316">
    <property type="protein sequence ID" value="RFU76939.1"/>
    <property type="molecule type" value="Genomic_DNA"/>
</dbReference>
<evidence type="ECO:0000313" key="2">
    <source>
        <dbReference type="Proteomes" id="UP000266272"/>
    </source>
</evidence>
<keyword evidence="2" id="KW-1185">Reference proteome</keyword>
<evidence type="ECO:0008006" key="3">
    <source>
        <dbReference type="Google" id="ProtNLM"/>
    </source>
</evidence>
<accession>A0A395NLU3</accession>
<proteinExistence type="predicted"/>
<gene>
    <name evidence="1" type="ORF">TARUN_5287</name>
</gene>
<dbReference type="Proteomes" id="UP000266272">
    <property type="component" value="Unassembled WGS sequence"/>
</dbReference>
<organism evidence="1 2">
    <name type="scientific">Trichoderma arundinaceum</name>
    <dbReference type="NCBI Taxonomy" id="490622"/>
    <lineage>
        <taxon>Eukaryota</taxon>
        <taxon>Fungi</taxon>
        <taxon>Dikarya</taxon>
        <taxon>Ascomycota</taxon>
        <taxon>Pezizomycotina</taxon>
        <taxon>Sordariomycetes</taxon>
        <taxon>Hypocreomycetidae</taxon>
        <taxon>Hypocreales</taxon>
        <taxon>Hypocreaceae</taxon>
        <taxon>Trichoderma</taxon>
    </lineage>
</organism>
<name>A0A395NLU3_TRIAR</name>
<dbReference type="Gene3D" id="3.30.230.100">
    <property type="match status" value="1"/>
</dbReference>
<evidence type="ECO:0000313" key="1">
    <source>
        <dbReference type="EMBL" id="RFU76939.1"/>
    </source>
</evidence>
<dbReference type="InterPro" id="IPR032157">
    <property type="entry name" value="PAC4"/>
</dbReference>
<comment type="caution">
    <text evidence="1">The sequence shown here is derived from an EMBL/GenBank/DDBJ whole genome shotgun (WGS) entry which is preliminary data.</text>
</comment>
<dbReference type="AlphaFoldDB" id="A0A395NLU3"/>
<dbReference type="GO" id="GO:0043248">
    <property type="term" value="P:proteasome assembly"/>
    <property type="evidence" value="ECO:0007669"/>
    <property type="project" value="InterPro"/>
</dbReference>
<dbReference type="OrthoDB" id="5407417at2759"/>